<feature type="region of interest" description="Disordered" evidence="1">
    <location>
        <begin position="123"/>
        <end position="157"/>
    </location>
</feature>
<evidence type="ECO:0000313" key="3">
    <source>
        <dbReference type="Proteomes" id="UP001374535"/>
    </source>
</evidence>
<keyword evidence="3" id="KW-1185">Reference proteome</keyword>
<evidence type="ECO:0000256" key="1">
    <source>
        <dbReference type="SAM" id="MobiDB-lite"/>
    </source>
</evidence>
<dbReference type="AlphaFoldDB" id="A0AAQ3MZ75"/>
<organism evidence="2 3">
    <name type="scientific">Vigna mungo</name>
    <name type="common">Black gram</name>
    <name type="synonym">Phaseolus mungo</name>
    <dbReference type="NCBI Taxonomy" id="3915"/>
    <lineage>
        <taxon>Eukaryota</taxon>
        <taxon>Viridiplantae</taxon>
        <taxon>Streptophyta</taxon>
        <taxon>Embryophyta</taxon>
        <taxon>Tracheophyta</taxon>
        <taxon>Spermatophyta</taxon>
        <taxon>Magnoliopsida</taxon>
        <taxon>eudicotyledons</taxon>
        <taxon>Gunneridae</taxon>
        <taxon>Pentapetalae</taxon>
        <taxon>rosids</taxon>
        <taxon>fabids</taxon>
        <taxon>Fabales</taxon>
        <taxon>Fabaceae</taxon>
        <taxon>Papilionoideae</taxon>
        <taxon>50 kb inversion clade</taxon>
        <taxon>NPAAA clade</taxon>
        <taxon>indigoferoid/millettioid clade</taxon>
        <taxon>Phaseoleae</taxon>
        <taxon>Vigna</taxon>
    </lineage>
</organism>
<gene>
    <name evidence="2" type="ORF">V8G54_025549</name>
</gene>
<reference evidence="2 3" key="1">
    <citation type="journal article" date="2023" name="Life. Sci Alliance">
        <title>Evolutionary insights into 3D genome organization and epigenetic landscape of Vigna mungo.</title>
        <authorList>
            <person name="Junaid A."/>
            <person name="Singh B."/>
            <person name="Bhatia S."/>
        </authorList>
    </citation>
    <scope>NUCLEOTIDE SEQUENCE [LARGE SCALE GENOMIC DNA]</scope>
    <source>
        <strain evidence="2">Urdbean</strain>
    </source>
</reference>
<dbReference type="Proteomes" id="UP001374535">
    <property type="component" value="Chromosome 8"/>
</dbReference>
<evidence type="ECO:0000313" key="2">
    <source>
        <dbReference type="EMBL" id="WVY99479.1"/>
    </source>
</evidence>
<dbReference type="EMBL" id="CP144693">
    <property type="protein sequence ID" value="WVY99479.1"/>
    <property type="molecule type" value="Genomic_DNA"/>
</dbReference>
<sequence>MKIKLNFIFTCNVVTLLSSSEMYCNFLTLDLCADCLLAKILLTLLGSTTVSGEVVVAESCSAAASFLHELSSSTFSVFGLRSNVIAMGFSSLLLFWSEDGEEGLDADESGGGGSATAAMSSENMEISWSSSSRSKPARHSSRNGVSRKAMESLADRR</sequence>
<proteinExistence type="predicted"/>
<accession>A0AAQ3MZ75</accession>
<protein>
    <submittedName>
        <fullName evidence="2">Uncharacterized protein</fullName>
    </submittedName>
</protein>
<feature type="compositionally biased region" description="Basic and acidic residues" evidence="1">
    <location>
        <begin position="148"/>
        <end position="157"/>
    </location>
</feature>
<feature type="compositionally biased region" description="Low complexity" evidence="1">
    <location>
        <begin position="123"/>
        <end position="134"/>
    </location>
</feature>
<name>A0AAQ3MZ75_VIGMU</name>